<dbReference type="GO" id="GO:0043200">
    <property type="term" value="P:response to amino acid"/>
    <property type="evidence" value="ECO:0007669"/>
    <property type="project" value="EnsemblFungi"/>
</dbReference>
<keyword evidence="3" id="KW-1185">Reference proteome</keyword>
<name>A0A1G4JA64_9SACH</name>
<dbReference type="InterPro" id="IPR015943">
    <property type="entry name" value="WD40/YVTN_repeat-like_dom_sf"/>
</dbReference>
<dbReference type="SUPFAM" id="SSF50978">
    <property type="entry name" value="WD40 repeat-like"/>
    <property type="match status" value="1"/>
</dbReference>
<reference evidence="3" key="1">
    <citation type="submission" date="2016-03" db="EMBL/GenBank/DDBJ databases">
        <authorList>
            <person name="Devillers H."/>
        </authorList>
    </citation>
    <scope>NUCLEOTIDE SEQUENCE [LARGE SCALE GENOMIC DNA]</scope>
</reference>
<dbReference type="AlphaFoldDB" id="A0A1G4JA64"/>
<dbReference type="Proteomes" id="UP000190274">
    <property type="component" value="Chromosome E"/>
</dbReference>
<feature type="region of interest" description="Disordered" evidence="1">
    <location>
        <begin position="271"/>
        <end position="300"/>
    </location>
</feature>
<accession>A0A1G4JA64</accession>
<evidence type="ECO:0000256" key="1">
    <source>
        <dbReference type="SAM" id="MobiDB-lite"/>
    </source>
</evidence>
<evidence type="ECO:0000313" key="3">
    <source>
        <dbReference type="Proteomes" id="UP000190274"/>
    </source>
</evidence>
<protein>
    <submittedName>
        <fullName evidence="2">LADA_0E00936g1_1</fullName>
    </submittedName>
</protein>
<organism evidence="2 3">
    <name type="scientific">Lachancea dasiensis</name>
    <dbReference type="NCBI Taxonomy" id="1072105"/>
    <lineage>
        <taxon>Eukaryota</taxon>
        <taxon>Fungi</taxon>
        <taxon>Dikarya</taxon>
        <taxon>Ascomycota</taxon>
        <taxon>Saccharomycotina</taxon>
        <taxon>Saccharomycetes</taxon>
        <taxon>Saccharomycetales</taxon>
        <taxon>Saccharomycetaceae</taxon>
        <taxon>Lachancea</taxon>
    </lineage>
</organism>
<dbReference type="GO" id="GO:0005886">
    <property type="term" value="C:plasma membrane"/>
    <property type="evidence" value="ECO:0007669"/>
    <property type="project" value="EnsemblFungi"/>
</dbReference>
<dbReference type="EMBL" id="LT598455">
    <property type="protein sequence ID" value="SCU86904.1"/>
    <property type="molecule type" value="Genomic_DNA"/>
</dbReference>
<proteinExistence type="predicted"/>
<feature type="compositionally biased region" description="Polar residues" evidence="1">
    <location>
        <begin position="171"/>
        <end position="181"/>
    </location>
</feature>
<feature type="region of interest" description="Disordered" evidence="1">
    <location>
        <begin position="157"/>
        <end position="181"/>
    </location>
</feature>
<gene>
    <name evidence="2" type="ORF">LADA_0E00936G</name>
</gene>
<feature type="compositionally biased region" description="Basic and acidic residues" evidence="1">
    <location>
        <begin position="271"/>
        <end position="286"/>
    </location>
</feature>
<dbReference type="OrthoDB" id="5324744at2759"/>
<dbReference type="STRING" id="1266660.A0A1G4JA64"/>
<evidence type="ECO:0000313" key="2">
    <source>
        <dbReference type="EMBL" id="SCU86904.1"/>
    </source>
</evidence>
<sequence length="670" mass="74815">MITWQILLELEQDLLLPLSLISCEKGDSPSQFKCKLKYGTVPDAAMLDCKCIVSEKLFEDLQNYSYDGKVCCPVCLGFPTSMVGPIWPLRTLFEKLQYYKRDQQQGKATGDSNSIVDKASTFSDAQDLSQPQPQEGKLQEKQNLISLFHTIASSVNDSDEEDVGDLPSIHSLDNVSNSKTVPIQDPGSVPVSLPIEVSPAAVQLSQLDEEKEFYFAKCFPMYRKRTQINTHNKFLRAKSKQFVNTAISPDCSKFALITENKWEVYQMPIQSERERKSSEQPQDVKKRFNLASQPKKERMGPNESVTLLFCGKSTGEYGPTFETLRMPSNLSSLHSSFSKREPSKPPKGLSSMAMGGWEHLSCVMSNDLLIIAGTKGRFRVFDLNCGGMPIYTYESTFPIRCIDVDSKGSLIACGITGNDRTTGAEQALILFHQIERESSTSMTENPNITPYSFFPPITTMPPYRDPINTLQFSPDGAYVSCSTALESRFLVISLRKVREPRLVMKSLRSIDTSLESEGITDCKMFPGNSSLMCVTSVAFNAPPIVINTRIQAINVVQSIAQPTMLLRLDELGSKIHKCEISPRNDSIAFLDRNGNVSIMYAPTLLDNEKRRIVLVDAVANASRVREAASMKFSADGHKLYILDRKGSLYIEDFAFALPQNHEVTKCKQVN</sequence>
<dbReference type="Gene3D" id="2.130.10.10">
    <property type="entry name" value="YVTN repeat-like/Quinoprotein amine dehydrogenase"/>
    <property type="match status" value="1"/>
</dbReference>
<dbReference type="InterPro" id="IPR036322">
    <property type="entry name" value="WD40_repeat_dom_sf"/>
</dbReference>